<dbReference type="GO" id="GO:0016491">
    <property type="term" value="F:oxidoreductase activity"/>
    <property type="evidence" value="ECO:0007669"/>
    <property type="project" value="UniProtKB-KW"/>
</dbReference>
<gene>
    <name evidence="3" type="ORF">BV898_04811</name>
</gene>
<dbReference type="Pfam" id="PF08240">
    <property type="entry name" value="ADH_N"/>
    <property type="match status" value="1"/>
</dbReference>
<evidence type="ECO:0000259" key="2">
    <source>
        <dbReference type="Pfam" id="PF08240"/>
    </source>
</evidence>
<evidence type="ECO:0000313" key="4">
    <source>
        <dbReference type="Proteomes" id="UP000192578"/>
    </source>
</evidence>
<keyword evidence="4" id="KW-1185">Reference proteome</keyword>
<dbReference type="AlphaFoldDB" id="A0A1W0X1G6"/>
<dbReference type="InterPro" id="IPR036291">
    <property type="entry name" value="NAD(P)-bd_dom_sf"/>
</dbReference>
<dbReference type="SUPFAM" id="SSF50129">
    <property type="entry name" value="GroES-like"/>
    <property type="match status" value="1"/>
</dbReference>
<dbReference type="EMBL" id="MTYJ01000024">
    <property type="protein sequence ID" value="OQV21329.1"/>
    <property type="molecule type" value="Genomic_DNA"/>
</dbReference>
<dbReference type="PANTHER" id="PTHR43401">
    <property type="entry name" value="L-THREONINE 3-DEHYDROGENASE"/>
    <property type="match status" value="1"/>
</dbReference>
<dbReference type="PANTHER" id="PTHR43401:SF2">
    <property type="entry name" value="L-THREONINE 3-DEHYDROGENASE"/>
    <property type="match status" value="1"/>
</dbReference>
<sequence>MEKLSLSCLDERAPTDRAVPSVPHDGVRIRVCYAGLCYLPQLTNATPLRKGCTGYRNGNLFEGFEISGIVESIGTGARQSDLTVGDPVAVFPHEDVICQGYADYLVVRELKNVVKLPASISLAVGAMLPTGGTLAMSAVIRCRETLANVVAQKGHCNIVIMGAGCLAHWLIRLLALSNSAIRDRIHIAVASDDWEGLKIARTLGAEEVVLLDENCHEEVLAERLRDSFADGVQMAISLCPDERLQDRAIRCLDKGGFLVVPSGSISGDFQNGKKQDLQVLAAPCGSVEILRTLVRTIADGEGLQKNHPTYKVYPVETSQTVFDDLQLCSRSERAILKFQASHPVVW</sequence>
<dbReference type="InterPro" id="IPR013154">
    <property type="entry name" value="ADH-like_N"/>
</dbReference>
<keyword evidence="1" id="KW-0560">Oxidoreductase</keyword>
<comment type="caution">
    <text evidence="3">The sequence shown here is derived from an EMBL/GenBank/DDBJ whole genome shotgun (WGS) entry which is preliminary data.</text>
</comment>
<dbReference type="Proteomes" id="UP000192578">
    <property type="component" value="Unassembled WGS sequence"/>
</dbReference>
<dbReference type="OrthoDB" id="1879366at2759"/>
<dbReference type="InterPro" id="IPR050129">
    <property type="entry name" value="Zn_alcohol_dh"/>
</dbReference>
<proteinExistence type="predicted"/>
<protein>
    <recommendedName>
        <fullName evidence="2">Alcohol dehydrogenase-like N-terminal domain-containing protein</fullName>
    </recommendedName>
</protein>
<dbReference type="Gene3D" id="3.90.180.10">
    <property type="entry name" value="Medium-chain alcohol dehydrogenases, catalytic domain"/>
    <property type="match status" value="1"/>
</dbReference>
<feature type="domain" description="Alcohol dehydrogenase-like N-terminal" evidence="2">
    <location>
        <begin position="25"/>
        <end position="117"/>
    </location>
</feature>
<organism evidence="3 4">
    <name type="scientific">Hypsibius exemplaris</name>
    <name type="common">Freshwater tardigrade</name>
    <dbReference type="NCBI Taxonomy" id="2072580"/>
    <lineage>
        <taxon>Eukaryota</taxon>
        <taxon>Metazoa</taxon>
        <taxon>Ecdysozoa</taxon>
        <taxon>Tardigrada</taxon>
        <taxon>Eutardigrada</taxon>
        <taxon>Parachela</taxon>
        <taxon>Hypsibioidea</taxon>
        <taxon>Hypsibiidae</taxon>
        <taxon>Hypsibius</taxon>
    </lineage>
</organism>
<name>A0A1W0X1G6_HYPEX</name>
<accession>A0A1W0X1G6</accession>
<dbReference type="InterPro" id="IPR011032">
    <property type="entry name" value="GroES-like_sf"/>
</dbReference>
<evidence type="ECO:0000256" key="1">
    <source>
        <dbReference type="ARBA" id="ARBA00023002"/>
    </source>
</evidence>
<dbReference type="SUPFAM" id="SSF51735">
    <property type="entry name" value="NAD(P)-binding Rossmann-fold domains"/>
    <property type="match status" value="1"/>
</dbReference>
<reference evidence="4" key="1">
    <citation type="submission" date="2017-01" db="EMBL/GenBank/DDBJ databases">
        <title>Comparative genomics of anhydrobiosis in the tardigrade Hypsibius dujardini.</title>
        <authorList>
            <person name="Yoshida Y."/>
            <person name="Koutsovoulos G."/>
            <person name="Laetsch D."/>
            <person name="Stevens L."/>
            <person name="Kumar S."/>
            <person name="Horikawa D."/>
            <person name="Ishino K."/>
            <person name="Komine S."/>
            <person name="Tomita M."/>
            <person name="Blaxter M."/>
            <person name="Arakawa K."/>
        </authorList>
    </citation>
    <scope>NUCLEOTIDE SEQUENCE [LARGE SCALE GENOMIC DNA]</scope>
    <source>
        <strain evidence="4">Z151</strain>
    </source>
</reference>
<evidence type="ECO:0000313" key="3">
    <source>
        <dbReference type="EMBL" id="OQV21329.1"/>
    </source>
</evidence>